<proteinExistence type="predicted"/>
<keyword evidence="1" id="KW-0285">Flavoprotein</keyword>
<keyword evidence="2" id="KW-0288">FMN</keyword>
<organism evidence="6 7">
    <name type="scientific">Steroidobacter denitrificans</name>
    <dbReference type="NCBI Taxonomy" id="465721"/>
    <lineage>
        <taxon>Bacteria</taxon>
        <taxon>Pseudomonadati</taxon>
        <taxon>Pseudomonadota</taxon>
        <taxon>Gammaproteobacteria</taxon>
        <taxon>Steroidobacterales</taxon>
        <taxon>Steroidobacteraceae</taxon>
        <taxon>Steroidobacter</taxon>
    </lineage>
</organism>
<evidence type="ECO:0000256" key="2">
    <source>
        <dbReference type="ARBA" id="ARBA00022643"/>
    </source>
</evidence>
<feature type="domain" description="Luciferase-like" evidence="5">
    <location>
        <begin position="15"/>
        <end position="225"/>
    </location>
</feature>
<dbReference type="AlphaFoldDB" id="A0A127FDZ8"/>
<dbReference type="GO" id="GO:0008726">
    <property type="term" value="F:alkanesulfonate monooxygenase activity"/>
    <property type="evidence" value="ECO:0007669"/>
    <property type="project" value="TreeGrafter"/>
</dbReference>
<name>A0A127FDZ8_STEDE</name>
<dbReference type="STRING" id="465721.ACG33_12630"/>
<protein>
    <recommendedName>
        <fullName evidence="5">Luciferase-like domain-containing protein</fullName>
    </recommendedName>
</protein>
<dbReference type="InterPro" id="IPR019921">
    <property type="entry name" value="Lucif-like_OxRdtase_Rv2161c"/>
</dbReference>
<dbReference type="Pfam" id="PF00296">
    <property type="entry name" value="Bac_luciferase"/>
    <property type="match status" value="1"/>
</dbReference>
<evidence type="ECO:0000313" key="6">
    <source>
        <dbReference type="EMBL" id="AMN47928.1"/>
    </source>
</evidence>
<keyword evidence="4" id="KW-0503">Monooxygenase</keyword>
<dbReference type="InterPro" id="IPR050172">
    <property type="entry name" value="SsuD_RutA_monooxygenase"/>
</dbReference>
<dbReference type="GO" id="GO:0046306">
    <property type="term" value="P:alkanesulfonate catabolic process"/>
    <property type="evidence" value="ECO:0007669"/>
    <property type="project" value="TreeGrafter"/>
</dbReference>
<dbReference type="OrthoDB" id="7054686at2"/>
<keyword evidence="7" id="KW-1185">Reference proteome</keyword>
<dbReference type="SUPFAM" id="SSF51679">
    <property type="entry name" value="Bacterial luciferase-like"/>
    <property type="match status" value="1"/>
</dbReference>
<dbReference type="Proteomes" id="UP000070250">
    <property type="component" value="Chromosome"/>
</dbReference>
<keyword evidence="3" id="KW-0560">Oxidoreductase</keyword>
<reference evidence="6 7" key="1">
    <citation type="submission" date="2015-06" db="EMBL/GenBank/DDBJ databases">
        <title>A Comprehensive Approach to Explore the Metabolic and Phylogenetic Diversity of Bacterial Steroid Degradation in the Environment: Testosterone as an Example.</title>
        <authorList>
            <person name="Yang F.-C."/>
            <person name="Chen Y.-L."/>
            <person name="Yu C.-P."/>
            <person name="Tang S.-L."/>
            <person name="Wang P.-H."/>
            <person name="Ismail W."/>
            <person name="Wang C.-H."/>
            <person name="Yang C.-Y."/>
            <person name="Chiang Y.-R."/>
        </authorList>
    </citation>
    <scope>NUCLEOTIDE SEQUENCE [LARGE SCALE GENOMIC DNA]</scope>
    <source>
        <strain evidence="6 7">DSM 18526</strain>
    </source>
</reference>
<gene>
    <name evidence="6" type="ORF">ACG33_12630</name>
</gene>
<dbReference type="KEGG" id="sdf:ACG33_12630"/>
<evidence type="ECO:0000313" key="7">
    <source>
        <dbReference type="Proteomes" id="UP000070250"/>
    </source>
</evidence>
<dbReference type="PANTHER" id="PTHR42847">
    <property type="entry name" value="ALKANESULFONATE MONOOXYGENASE"/>
    <property type="match status" value="1"/>
</dbReference>
<sequence length="292" mass="32388">MHFWQSLFLCEGEQLFEVTRFCEELGFEGALISDHLVHPESQNSTYLYSADGKPPSFTEDTAWPESWSLSAALAAQNPTLRFCTNVYILPLRHPLEVAKATSSVAYFCGGRLLLGAGAGWMKEEFDVLGVDWESRGRRYDECIEVLRKLYTGEYVEHHGEFFDFPRLMMNPVPAAPVPILIGGISKPALRRAAKLGDGWIGPGQTLDAALETLAELGRLRAEFGTLNRSFETIVPLYGEKITIDDLRRLEDAGATGTVSLPFAFALGAKTSLAEKRAYLENYAENVMAKLVV</sequence>
<dbReference type="PANTHER" id="PTHR42847:SF4">
    <property type="entry name" value="ALKANESULFONATE MONOOXYGENASE-RELATED"/>
    <property type="match status" value="1"/>
</dbReference>
<dbReference type="InterPro" id="IPR036661">
    <property type="entry name" value="Luciferase-like_sf"/>
</dbReference>
<dbReference type="RefSeq" id="WP_066921700.1">
    <property type="nucleotide sequence ID" value="NZ_CP011971.1"/>
</dbReference>
<dbReference type="EMBL" id="CP011971">
    <property type="protein sequence ID" value="AMN47928.1"/>
    <property type="molecule type" value="Genomic_DNA"/>
</dbReference>
<evidence type="ECO:0000256" key="3">
    <source>
        <dbReference type="ARBA" id="ARBA00023002"/>
    </source>
</evidence>
<evidence type="ECO:0000256" key="4">
    <source>
        <dbReference type="ARBA" id="ARBA00023033"/>
    </source>
</evidence>
<dbReference type="InterPro" id="IPR011251">
    <property type="entry name" value="Luciferase-like_dom"/>
</dbReference>
<dbReference type="Gene3D" id="3.20.20.30">
    <property type="entry name" value="Luciferase-like domain"/>
    <property type="match status" value="1"/>
</dbReference>
<evidence type="ECO:0000256" key="1">
    <source>
        <dbReference type="ARBA" id="ARBA00022630"/>
    </source>
</evidence>
<accession>A0A127FDZ8</accession>
<dbReference type="NCBIfam" id="TIGR03619">
    <property type="entry name" value="F420_Rv2161c"/>
    <property type="match status" value="1"/>
</dbReference>
<evidence type="ECO:0000259" key="5">
    <source>
        <dbReference type="Pfam" id="PF00296"/>
    </source>
</evidence>